<feature type="chain" id="PRO_5040202784" evidence="1">
    <location>
        <begin position="21"/>
        <end position="50"/>
    </location>
</feature>
<dbReference type="Proteomes" id="UP001055460">
    <property type="component" value="Chromosome"/>
</dbReference>
<reference evidence="2" key="1">
    <citation type="submission" date="2022-06" db="EMBL/GenBank/DDBJ databases">
        <title>Physiological and biochemical characterization and genomic elucidation of a strain of the genus Ensifer adhaerens M8 that combines arsenic oxidation and chromium reduction.</title>
        <authorList>
            <person name="Li X."/>
            <person name="Yu c."/>
        </authorList>
    </citation>
    <scope>NUCLEOTIDE SEQUENCE</scope>
    <source>
        <strain evidence="2">M8</strain>
    </source>
</reference>
<dbReference type="OrthoDB" id="8396979at2"/>
<organism evidence="2 3">
    <name type="scientific">Ensifer adhaerens</name>
    <name type="common">Sinorhizobium morelense</name>
    <dbReference type="NCBI Taxonomy" id="106592"/>
    <lineage>
        <taxon>Bacteria</taxon>
        <taxon>Pseudomonadati</taxon>
        <taxon>Pseudomonadota</taxon>
        <taxon>Alphaproteobacteria</taxon>
        <taxon>Hyphomicrobiales</taxon>
        <taxon>Rhizobiaceae</taxon>
        <taxon>Sinorhizobium/Ensifer group</taxon>
        <taxon>Ensifer</taxon>
    </lineage>
</organism>
<feature type="signal peptide" evidence="1">
    <location>
        <begin position="1"/>
        <end position="20"/>
    </location>
</feature>
<name>A0A9Q8Y9Z2_ENSAD</name>
<evidence type="ECO:0000313" key="2">
    <source>
        <dbReference type="EMBL" id="USJ25213.1"/>
    </source>
</evidence>
<keyword evidence="1" id="KW-0732">Signal</keyword>
<evidence type="ECO:0000313" key="3">
    <source>
        <dbReference type="Proteomes" id="UP001055460"/>
    </source>
</evidence>
<accession>A0A9Q8Y9Z2</accession>
<dbReference type="PROSITE" id="PS51257">
    <property type="entry name" value="PROKAR_LIPOPROTEIN"/>
    <property type="match status" value="1"/>
</dbReference>
<proteinExistence type="predicted"/>
<sequence>MSKAMLTFLCLAVLMLSACANTARGFRQDGVETGHALDDATHRVLKSTSK</sequence>
<gene>
    <name evidence="2" type="ORF">NE863_09675</name>
</gene>
<dbReference type="RefSeq" id="WP_060601181.1">
    <property type="nucleotide sequence ID" value="NZ_CAXURO020000001.1"/>
</dbReference>
<dbReference type="AlphaFoldDB" id="A0A9Q8Y9Z2"/>
<protein>
    <submittedName>
        <fullName evidence="2">Entericidin</fullName>
    </submittedName>
</protein>
<evidence type="ECO:0000256" key="1">
    <source>
        <dbReference type="SAM" id="SignalP"/>
    </source>
</evidence>
<dbReference type="EMBL" id="CP098807">
    <property type="protein sequence ID" value="USJ25213.1"/>
    <property type="molecule type" value="Genomic_DNA"/>
</dbReference>